<sequence length="247" mass="26396">MAEHNDQPVALITGAAGGLGHAFAVRLAREGMRIAVVDCVDAYHVVRAVEQQGGVAQAFRCDLREPEQIAYLQGQVLERFGRCDVLVNNAAYIPLKNLADTSFLDWSDCLAVTLDAPFLLSQAFAPGMRERGWGRIINLASSNTGRPQKGFLAYIAAKSGIIGLTRGLAVELGEYGITVNAISPGLIRHPGSAAALPAQLFETVRDSQLIKRTGEPEDLCGVLAFLASNASSYMTGQVFNVDGGFLF</sequence>
<dbReference type="PRINTS" id="PR00081">
    <property type="entry name" value="GDHRDH"/>
</dbReference>
<evidence type="ECO:0000313" key="3">
    <source>
        <dbReference type="EMBL" id="AUO44738.1"/>
    </source>
</evidence>
<organism evidence="3 4">
    <name type="scientific">Pseudomonas ogarae (strain DSM 112162 / CECT 30235 / F113)</name>
    <dbReference type="NCBI Taxonomy" id="1114970"/>
    <lineage>
        <taxon>Bacteria</taxon>
        <taxon>Pseudomonadati</taxon>
        <taxon>Pseudomonadota</taxon>
        <taxon>Gammaproteobacteria</taxon>
        <taxon>Pseudomonadales</taxon>
        <taxon>Pseudomonadaceae</taxon>
        <taxon>Pseudomonas</taxon>
    </lineage>
</organism>
<proteinExistence type="inferred from homology"/>
<dbReference type="SUPFAM" id="SSF51735">
    <property type="entry name" value="NAD(P)-binding Rossmann-fold domains"/>
    <property type="match status" value="1"/>
</dbReference>
<dbReference type="PANTHER" id="PTHR43639">
    <property type="entry name" value="OXIDOREDUCTASE, SHORT-CHAIN DEHYDROGENASE/REDUCTASE FAMILY (AFU_ORTHOLOGUE AFUA_5G02870)"/>
    <property type="match status" value="1"/>
</dbReference>
<accession>A0ABM6QUD8</accession>
<dbReference type="Pfam" id="PF13561">
    <property type="entry name" value="adh_short_C2"/>
    <property type="match status" value="1"/>
</dbReference>
<dbReference type="RefSeq" id="WP_014336549.1">
    <property type="nucleotide sequence ID" value="NC_016830.1"/>
</dbReference>
<name>A0ABM6QUD8_PSEO1</name>
<gene>
    <name evidence="3" type="ORF">C1C98_04450</name>
</gene>
<evidence type="ECO:0000256" key="1">
    <source>
        <dbReference type="ARBA" id="ARBA00006484"/>
    </source>
</evidence>
<dbReference type="PANTHER" id="PTHR43639:SF1">
    <property type="entry name" value="SHORT-CHAIN DEHYDROGENASE_REDUCTASE FAMILY PROTEIN"/>
    <property type="match status" value="1"/>
</dbReference>
<protein>
    <submittedName>
        <fullName evidence="3">3-oxoacyl-ACP reductase FabG</fullName>
    </submittedName>
</protein>
<dbReference type="InterPro" id="IPR036291">
    <property type="entry name" value="NAD(P)-bd_dom_sf"/>
</dbReference>
<keyword evidence="4" id="KW-1185">Reference proteome</keyword>
<evidence type="ECO:0000256" key="2">
    <source>
        <dbReference type="ARBA" id="ARBA00023002"/>
    </source>
</evidence>
<keyword evidence="2" id="KW-0560">Oxidoreductase</keyword>
<dbReference type="InterPro" id="IPR002347">
    <property type="entry name" value="SDR_fam"/>
</dbReference>
<dbReference type="Gene3D" id="3.40.50.720">
    <property type="entry name" value="NAD(P)-binding Rossmann-like Domain"/>
    <property type="match status" value="1"/>
</dbReference>
<dbReference type="CDD" id="cd05233">
    <property type="entry name" value="SDR_c"/>
    <property type="match status" value="1"/>
</dbReference>
<comment type="similarity">
    <text evidence="1">Belongs to the short-chain dehydrogenases/reductases (SDR) family.</text>
</comment>
<reference evidence="3 4" key="1">
    <citation type="submission" date="2018-01" db="EMBL/GenBank/DDBJ databases">
        <title>Tropical forage species Digitaria eriantha prevents oxidative stress under low temperature conditions by the incorporation of polyhydroxybutyrate-producing endophytic bacteria.</title>
        <authorList>
            <person name="Stritzler M."/>
            <person name="Ayub N."/>
        </authorList>
    </citation>
    <scope>NUCLEOTIDE SEQUENCE [LARGE SCALE GENOMIC DNA]</scope>
    <source>
        <strain evidence="3 4">FR1</strain>
    </source>
</reference>
<evidence type="ECO:0000313" key="4">
    <source>
        <dbReference type="Proteomes" id="UP000235315"/>
    </source>
</evidence>
<dbReference type="EMBL" id="CP025738">
    <property type="protein sequence ID" value="AUO44738.1"/>
    <property type="molecule type" value="Genomic_DNA"/>
</dbReference>
<dbReference type="PRINTS" id="PR00080">
    <property type="entry name" value="SDRFAMILY"/>
</dbReference>
<dbReference type="Proteomes" id="UP000235315">
    <property type="component" value="Chromosome"/>
</dbReference>